<evidence type="ECO:0000313" key="3">
    <source>
        <dbReference type="Proteomes" id="UP000322545"/>
    </source>
</evidence>
<dbReference type="InterPro" id="IPR013974">
    <property type="entry name" value="SAF"/>
</dbReference>
<name>A0A1M7B7R2_9RHOB</name>
<proteinExistence type="predicted"/>
<dbReference type="NCBIfam" id="TIGR03586">
    <property type="entry name" value="PseI"/>
    <property type="match status" value="1"/>
</dbReference>
<accession>A0A1M7B7R2</accession>
<dbReference type="PROSITE" id="PS50844">
    <property type="entry name" value="AFP_LIKE"/>
    <property type="match status" value="1"/>
</dbReference>
<dbReference type="Pfam" id="PF03102">
    <property type="entry name" value="NeuB"/>
    <property type="match status" value="1"/>
</dbReference>
<evidence type="ECO:0000313" key="2">
    <source>
        <dbReference type="EMBL" id="SHL51032.1"/>
    </source>
</evidence>
<dbReference type="EMBL" id="FRCB01000001">
    <property type="protein sequence ID" value="SHL51032.1"/>
    <property type="molecule type" value="Genomic_DNA"/>
</dbReference>
<sequence>MPTLRQYLAGTHGVADTGAPFVVAEMSGNHNQSLDRALEIVDAAAASGADALKIQSFTPDSMTLDLQEGEFTITDPKSLWHGRRLYDLYAEAMTPEAWHGPIFERARARGILAFSTPFSEEAVEILERLDAPVYKIASFELVDLPLIRCVAETGKPMILSTGMASVSEIGEAVEVALEAGCPNLTLLKCTSSYPASPEASNLVTMPVIGQSFGVNYGLSDHTLGIGVAVAATALGASVIEKHFTLDRAEGGVDSAFSLEPDGFRALVEETTRAAQAMGRVCFGGTEAEQPGRRKRRSLYIGEDMKAGDVLSPRTLRRIRPGLGLAPRHYEALLGRKVGRDVTRGTPVTWDLLDSQ</sequence>
<dbReference type="InterPro" id="IPR013132">
    <property type="entry name" value="PseI/NeuA/B-like_N"/>
</dbReference>
<dbReference type="InterPro" id="IPR013785">
    <property type="entry name" value="Aldolase_TIM"/>
</dbReference>
<dbReference type="Pfam" id="PF08666">
    <property type="entry name" value="SAF"/>
    <property type="match status" value="1"/>
</dbReference>
<dbReference type="RefSeq" id="WP_149778245.1">
    <property type="nucleotide sequence ID" value="NZ_FRCB01000001.1"/>
</dbReference>
<dbReference type="SUPFAM" id="SSF51569">
    <property type="entry name" value="Aldolase"/>
    <property type="match status" value="1"/>
</dbReference>
<feature type="domain" description="AFP-like" evidence="1">
    <location>
        <begin position="297"/>
        <end position="355"/>
    </location>
</feature>
<dbReference type="InterPro" id="IPR057736">
    <property type="entry name" value="SAF_PseI/NeuA/NeuB"/>
</dbReference>
<reference evidence="2 3" key="1">
    <citation type="submission" date="2016-11" db="EMBL/GenBank/DDBJ databases">
        <authorList>
            <person name="Varghese N."/>
            <person name="Submissions S."/>
        </authorList>
    </citation>
    <scope>NUCLEOTIDE SEQUENCE [LARGE SCALE GENOMIC DNA]</scope>
    <source>
        <strain evidence="2 3">DSM 28249</strain>
    </source>
</reference>
<dbReference type="SMART" id="SM00858">
    <property type="entry name" value="SAF"/>
    <property type="match status" value="1"/>
</dbReference>
<protein>
    <submittedName>
        <fullName evidence="2">N-acetylneuraminate synthase</fullName>
    </submittedName>
</protein>
<dbReference type="Gene3D" id="3.90.1210.10">
    <property type="entry name" value="Antifreeze-like/N-acetylneuraminic acid synthase C-terminal domain"/>
    <property type="match status" value="1"/>
</dbReference>
<dbReference type="PANTHER" id="PTHR42966">
    <property type="entry name" value="N-ACETYLNEURAMINATE SYNTHASE"/>
    <property type="match status" value="1"/>
</dbReference>
<dbReference type="GO" id="GO:0047444">
    <property type="term" value="F:N-acylneuraminate-9-phosphate synthase activity"/>
    <property type="evidence" value="ECO:0007669"/>
    <property type="project" value="TreeGrafter"/>
</dbReference>
<gene>
    <name evidence="2" type="ORF">SAMN05443432_101715</name>
</gene>
<dbReference type="InterPro" id="IPR020030">
    <property type="entry name" value="Pseudaminic_synth_PseI"/>
</dbReference>
<dbReference type="InterPro" id="IPR051690">
    <property type="entry name" value="PseI-like"/>
</dbReference>
<organism evidence="2 3">
    <name type="scientific">Roseovarius litoreus</name>
    <dbReference type="NCBI Taxonomy" id="1155722"/>
    <lineage>
        <taxon>Bacteria</taxon>
        <taxon>Pseudomonadati</taxon>
        <taxon>Pseudomonadota</taxon>
        <taxon>Alphaproteobacteria</taxon>
        <taxon>Rhodobacterales</taxon>
        <taxon>Roseobacteraceae</taxon>
        <taxon>Roseovarius</taxon>
    </lineage>
</organism>
<dbReference type="Gene3D" id="3.20.20.70">
    <property type="entry name" value="Aldolase class I"/>
    <property type="match status" value="1"/>
</dbReference>
<evidence type="ECO:0000259" key="1">
    <source>
        <dbReference type="PROSITE" id="PS50844"/>
    </source>
</evidence>
<dbReference type="InterPro" id="IPR036732">
    <property type="entry name" value="AFP_Neu5c_C_sf"/>
</dbReference>
<dbReference type="CDD" id="cd11615">
    <property type="entry name" value="SAF_NeuB_like"/>
    <property type="match status" value="1"/>
</dbReference>
<dbReference type="SUPFAM" id="SSF51269">
    <property type="entry name" value="AFP III-like domain"/>
    <property type="match status" value="1"/>
</dbReference>
<dbReference type="GO" id="GO:0016051">
    <property type="term" value="P:carbohydrate biosynthetic process"/>
    <property type="evidence" value="ECO:0007669"/>
    <property type="project" value="InterPro"/>
</dbReference>
<dbReference type="AlphaFoldDB" id="A0A1M7B7R2"/>
<dbReference type="Proteomes" id="UP000322545">
    <property type="component" value="Unassembled WGS sequence"/>
</dbReference>
<dbReference type="PANTHER" id="PTHR42966:SF2">
    <property type="entry name" value="PSEUDAMINIC ACID SYNTHASE"/>
    <property type="match status" value="1"/>
</dbReference>
<keyword evidence="3" id="KW-1185">Reference proteome</keyword>
<dbReference type="InterPro" id="IPR006190">
    <property type="entry name" value="SAF_AFP_Neu5Ac"/>
</dbReference>